<accession>A0A8H6I647</accession>
<name>A0A8H6I647_9AGAR</name>
<dbReference type="Proteomes" id="UP000521943">
    <property type="component" value="Unassembled WGS sequence"/>
</dbReference>
<proteinExistence type="predicted"/>
<gene>
    <name evidence="1" type="ORF">DFP72DRAFT_1100937</name>
</gene>
<dbReference type="OrthoDB" id="10286061at2759"/>
<dbReference type="AlphaFoldDB" id="A0A8H6I647"/>
<evidence type="ECO:0000313" key="2">
    <source>
        <dbReference type="Proteomes" id="UP000521943"/>
    </source>
</evidence>
<dbReference type="EMBL" id="JACGCI010000015">
    <property type="protein sequence ID" value="KAF6759506.1"/>
    <property type="molecule type" value="Genomic_DNA"/>
</dbReference>
<comment type="caution">
    <text evidence="1">The sequence shown here is derived from an EMBL/GenBank/DDBJ whole genome shotgun (WGS) entry which is preliminary data.</text>
</comment>
<keyword evidence="2" id="KW-1185">Reference proteome</keyword>
<sequence length="419" mass="47032">MSSAGNIAGILPHALGNNIFGYVSDDQESLEQQLSLVNRSCNLKLDSRSCARLGQVLQTNPSLYQHIQTLRMDHNGCRNDLGSSSILAVRDLKQLANLQCISLRVNGFMAYKLSWPALHPELRSALYELLAKPDLIALELTNIEGIDISFIGRSRHLKELVLHGVEHSPSSDPSTPATPLTREDWSLCSLSVGQCGDALQCLRTATILPQPVELKVYWGPYDDKMDMAIKSFSCNVERYEIIWPNYEPSRLHDGNPHSAPLDFVCFPRLKTLKFGLHFKQLGDLLHERPPTTTASTEEPLNFLQQINRLKESGTNDLESLEILVDLDDPDSIRQFDPYEQEKMLSSFLLEGKYFSSWESLDCMLGNEYAFPKLKKVRIGLKSAAVVAPGSKERWDPLVGGFKATVMPTLTRRLISEVIY</sequence>
<evidence type="ECO:0000313" key="1">
    <source>
        <dbReference type="EMBL" id="KAF6759506.1"/>
    </source>
</evidence>
<organism evidence="1 2">
    <name type="scientific">Ephemerocybe angulata</name>
    <dbReference type="NCBI Taxonomy" id="980116"/>
    <lineage>
        <taxon>Eukaryota</taxon>
        <taxon>Fungi</taxon>
        <taxon>Dikarya</taxon>
        <taxon>Basidiomycota</taxon>
        <taxon>Agaricomycotina</taxon>
        <taxon>Agaricomycetes</taxon>
        <taxon>Agaricomycetidae</taxon>
        <taxon>Agaricales</taxon>
        <taxon>Agaricineae</taxon>
        <taxon>Psathyrellaceae</taxon>
        <taxon>Ephemerocybe</taxon>
    </lineage>
</organism>
<protein>
    <submittedName>
        <fullName evidence="1">Uncharacterized protein</fullName>
    </submittedName>
</protein>
<reference evidence="1 2" key="1">
    <citation type="submission" date="2020-07" db="EMBL/GenBank/DDBJ databases">
        <title>Comparative genomics of pyrophilous fungi reveals a link between fire events and developmental genes.</title>
        <authorList>
            <consortium name="DOE Joint Genome Institute"/>
            <person name="Steindorff A.S."/>
            <person name="Carver A."/>
            <person name="Calhoun S."/>
            <person name="Stillman K."/>
            <person name="Liu H."/>
            <person name="Lipzen A."/>
            <person name="Pangilinan J."/>
            <person name="Labutti K."/>
            <person name="Bruns T.D."/>
            <person name="Grigoriev I.V."/>
        </authorList>
    </citation>
    <scope>NUCLEOTIDE SEQUENCE [LARGE SCALE GENOMIC DNA]</scope>
    <source>
        <strain evidence="1 2">CBS 144469</strain>
    </source>
</reference>